<evidence type="ECO:0000313" key="4">
    <source>
        <dbReference type="RefSeq" id="XP_020086318.1"/>
    </source>
</evidence>
<keyword evidence="2" id="KW-1133">Transmembrane helix</keyword>
<dbReference type="Proteomes" id="UP000515123">
    <property type="component" value="Linkage group 4"/>
</dbReference>
<dbReference type="OrthoDB" id="206869at2759"/>
<keyword evidence="2" id="KW-0472">Membrane</keyword>
<feature type="compositionally biased region" description="Low complexity" evidence="1">
    <location>
        <begin position="28"/>
        <end position="49"/>
    </location>
</feature>
<dbReference type="AlphaFoldDB" id="A0A6P5EYL3"/>
<feature type="compositionally biased region" description="Polar residues" evidence="1">
    <location>
        <begin position="87"/>
        <end position="99"/>
    </location>
</feature>
<organism evidence="3 4">
    <name type="scientific">Ananas comosus</name>
    <name type="common">Pineapple</name>
    <name type="synonym">Ananas ananas</name>
    <dbReference type="NCBI Taxonomy" id="4615"/>
    <lineage>
        <taxon>Eukaryota</taxon>
        <taxon>Viridiplantae</taxon>
        <taxon>Streptophyta</taxon>
        <taxon>Embryophyta</taxon>
        <taxon>Tracheophyta</taxon>
        <taxon>Spermatophyta</taxon>
        <taxon>Magnoliopsida</taxon>
        <taxon>Liliopsida</taxon>
        <taxon>Poales</taxon>
        <taxon>Bromeliaceae</taxon>
        <taxon>Bromelioideae</taxon>
        <taxon>Ananas</taxon>
    </lineage>
</organism>
<evidence type="ECO:0000313" key="3">
    <source>
        <dbReference type="Proteomes" id="UP000515123"/>
    </source>
</evidence>
<evidence type="ECO:0000256" key="1">
    <source>
        <dbReference type="SAM" id="MobiDB-lite"/>
    </source>
</evidence>
<accession>A0A6P5EYL3</accession>
<evidence type="ECO:0000256" key="2">
    <source>
        <dbReference type="SAM" id="Phobius"/>
    </source>
</evidence>
<protein>
    <submittedName>
        <fullName evidence="4">Uncharacterized protein LOC109708854 isoform X1</fullName>
    </submittedName>
</protein>
<feature type="region of interest" description="Disordered" evidence="1">
    <location>
        <begin position="80"/>
        <end position="121"/>
    </location>
</feature>
<feature type="transmembrane region" description="Helical" evidence="2">
    <location>
        <begin position="461"/>
        <end position="480"/>
    </location>
</feature>
<dbReference type="GeneID" id="109708854"/>
<proteinExistence type="predicted"/>
<keyword evidence="3" id="KW-1185">Reference proteome</keyword>
<sequence>MASFVLPHPAWGFAPHHSNYSSKTLIAPSRSSKPFKPSSPAAAAAAAAPEGGGGGGGPPEEAPPDPLKLAFAKAAAYKKAKISSAAQTQEQTLALNRSNGGDGGGGKEAEAPDTAKLAMERAREYKTSKGATNGGGDASVEKLTTNSVWDLQSLVKKNKKKRKEDEHCQELQTSSISADGRVDKKVSKKEESKISKIDFLGLEFSEKKRYRGAPPGLAPIVDPFTDGDVREVEIIVGDSTKFENTAPSKVTDSEKDDNTGLYKPKVSTWGVFPRPGNISKTYGGGRNIQPGQVLEAAEDRAKKEKRTEEFIAAYKSKMGLTIDPKIKAACEKALKEGDKLMGVGKLREALPFYEKVMKDLVFQSELHGMAALQWSVCQDSLSRPNEARVMYEKLQSHPNVQVSKKARQFMFSFQAMEMMKVTSSPLPRTTGYETYFDAFIENKDNYTAAEEEQNEGGVNQIFPYLIFLVSPIFIVLFIAARKSLQL</sequence>
<feature type="region of interest" description="Disordered" evidence="1">
    <location>
        <begin position="156"/>
        <end position="187"/>
    </location>
</feature>
<dbReference type="RefSeq" id="XP_020086318.1">
    <property type="nucleotide sequence ID" value="XM_020230729.1"/>
</dbReference>
<name>A0A6P5EYL3_ANACO</name>
<reference evidence="4" key="2">
    <citation type="submission" date="2025-08" db="UniProtKB">
        <authorList>
            <consortium name="RefSeq"/>
        </authorList>
    </citation>
    <scope>IDENTIFICATION</scope>
    <source>
        <tissue evidence="4">Leaf</tissue>
    </source>
</reference>
<reference evidence="3" key="1">
    <citation type="journal article" date="2015" name="Nat. Genet.">
        <title>The pineapple genome and the evolution of CAM photosynthesis.</title>
        <authorList>
            <person name="Ming R."/>
            <person name="VanBuren R."/>
            <person name="Wai C.M."/>
            <person name="Tang H."/>
            <person name="Schatz M.C."/>
            <person name="Bowers J.E."/>
            <person name="Lyons E."/>
            <person name="Wang M.L."/>
            <person name="Chen J."/>
            <person name="Biggers E."/>
            <person name="Zhang J."/>
            <person name="Huang L."/>
            <person name="Zhang L."/>
            <person name="Miao W."/>
            <person name="Zhang J."/>
            <person name="Ye Z."/>
            <person name="Miao C."/>
            <person name="Lin Z."/>
            <person name="Wang H."/>
            <person name="Zhou H."/>
            <person name="Yim W.C."/>
            <person name="Priest H.D."/>
            <person name="Zheng C."/>
            <person name="Woodhouse M."/>
            <person name="Edger P.P."/>
            <person name="Guyot R."/>
            <person name="Guo H.B."/>
            <person name="Guo H."/>
            <person name="Zheng G."/>
            <person name="Singh R."/>
            <person name="Sharma A."/>
            <person name="Min X."/>
            <person name="Zheng Y."/>
            <person name="Lee H."/>
            <person name="Gurtowski J."/>
            <person name="Sedlazeck F.J."/>
            <person name="Harkess A."/>
            <person name="McKain M.R."/>
            <person name="Liao Z."/>
            <person name="Fang J."/>
            <person name="Liu J."/>
            <person name="Zhang X."/>
            <person name="Zhang Q."/>
            <person name="Hu W."/>
            <person name="Qin Y."/>
            <person name="Wang K."/>
            <person name="Chen L.Y."/>
            <person name="Shirley N."/>
            <person name="Lin Y.R."/>
            <person name="Liu L.Y."/>
            <person name="Hernandez A.G."/>
            <person name="Wright C.L."/>
            <person name="Bulone V."/>
            <person name="Tuskan G.A."/>
            <person name="Heath K."/>
            <person name="Zee F."/>
            <person name="Moore P.H."/>
            <person name="Sunkar R."/>
            <person name="Leebens-Mack J.H."/>
            <person name="Mockler T."/>
            <person name="Bennetzen J.L."/>
            <person name="Freeling M."/>
            <person name="Sankoff D."/>
            <person name="Paterson A.H."/>
            <person name="Zhu X."/>
            <person name="Yang X."/>
            <person name="Smith J.A."/>
            <person name="Cushman J.C."/>
            <person name="Paull R.E."/>
            <person name="Yu Q."/>
        </authorList>
    </citation>
    <scope>NUCLEOTIDE SEQUENCE [LARGE SCALE GENOMIC DNA]</scope>
    <source>
        <strain evidence="3">cv. F153</strain>
    </source>
</reference>
<keyword evidence="2" id="KW-0812">Transmembrane</keyword>
<dbReference type="PANTHER" id="PTHR35482:SF1">
    <property type="entry name" value="CYTOCHROME C OXIDASE SUBUNIT"/>
    <property type="match status" value="1"/>
</dbReference>
<dbReference type="PANTHER" id="PTHR35482">
    <property type="entry name" value="CYTOCHROME C OXIDASE SUBUNIT"/>
    <property type="match status" value="1"/>
</dbReference>
<feature type="region of interest" description="Disordered" evidence="1">
    <location>
        <begin position="17"/>
        <end position="68"/>
    </location>
</feature>
<gene>
    <name evidence="4" type="primary">LOC109708854</name>
</gene>